<name>A0A3B1D7C5_9ZZZZ</name>
<evidence type="ECO:0000313" key="2">
    <source>
        <dbReference type="EMBL" id="VAX30810.1"/>
    </source>
</evidence>
<keyword evidence="1" id="KW-0472">Membrane</keyword>
<dbReference type="EMBL" id="UOGF01000065">
    <property type="protein sequence ID" value="VAX30810.1"/>
    <property type="molecule type" value="Genomic_DNA"/>
</dbReference>
<accession>A0A3B1D7C5</accession>
<keyword evidence="1" id="KW-0812">Transmembrane</keyword>
<feature type="transmembrane region" description="Helical" evidence="1">
    <location>
        <begin position="20"/>
        <end position="44"/>
    </location>
</feature>
<sequence length="47" mass="5548">MKSPKPHEDAPYYSHKNAPIFDFFIIIGLIFNALMAIFFVLYWLDLV</sequence>
<dbReference type="AlphaFoldDB" id="A0A3B1D7C5"/>
<keyword evidence="1" id="KW-1133">Transmembrane helix</keyword>
<proteinExistence type="predicted"/>
<organism evidence="2">
    <name type="scientific">hydrothermal vent metagenome</name>
    <dbReference type="NCBI Taxonomy" id="652676"/>
    <lineage>
        <taxon>unclassified sequences</taxon>
        <taxon>metagenomes</taxon>
        <taxon>ecological metagenomes</taxon>
    </lineage>
</organism>
<gene>
    <name evidence="2" type="ORF">MNBD_NITROSPIRAE01-1801</name>
</gene>
<protein>
    <submittedName>
        <fullName evidence="2">Uncharacterized protein</fullName>
    </submittedName>
</protein>
<evidence type="ECO:0000256" key="1">
    <source>
        <dbReference type="SAM" id="Phobius"/>
    </source>
</evidence>
<reference evidence="2" key="1">
    <citation type="submission" date="2018-06" db="EMBL/GenBank/DDBJ databases">
        <authorList>
            <person name="Zhirakovskaya E."/>
        </authorList>
    </citation>
    <scope>NUCLEOTIDE SEQUENCE</scope>
</reference>